<dbReference type="RefSeq" id="XP_004361558.1">
    <property type="nucleotide sequence ID" value="XM_004361501.1"/>
</dbReference>
<protein>
    <recommendedName>
        <fullName evidence="4">RRM domain-containing protein</fullName>
    </recommendedName>
</protein>
<evidence type="ECO:0000313" key="2">
    <source>
        <dbReference type="EMBL" id="EGG23707.1"/>
    </source>
</evidence>
<dbReference type="AlphaFoldDB" id="F4PMW3"/>
<evidence type="ECO:0008006" key="4">
    <source>
        <dbReference type="Google" id="ProtNLM"/>
    </source>
</evidence>
<sequence length="111" mass="12361">MDMKKREFAEPEDSGFSATYDPLNGDSFHKRMKLEREGGGGELSLIERFLTLVSISISISIFDDMIHHSEEHIGPSAVVHCRGLPQTTTEGEITTLLSSYGRVESGMHTYL</sequence>
<feature type="region of interest" description="Disordered" evidence="1">
    <location>
        <begin position="1"/>
        <end position="21"/>
    </location>
</feature>
<dbReference type="KEGG" id="dfa:DFA_05841"/>
<proteinExistence type="predicted"/>
<keyword evidence="3" id="KW-1185">Reference proteome</keyword>
<dbReference type="SUPFAM" id="SSF54928">
    <property type="entry name" value="RNA-binding domain, RBD"/>
    <property type="match status" value="1"/>
</dbReference>
<dbReference type="InterPro" id="IPR035979">
    <property type="entry name" value="RBD_domain_sf"/>
</dbReference>
<evidence type="ECO:0000256" key="1">
    <source>
        <dbReference type="SAM" id="MobiDB-lite"/>
    </source>
</evidence>
<dbReference type="Gene3D" id="3.30.70.330">
    <property type="match status" value="1"/>
</dbReference>
<dbReference type="InterPro" id="IPR012677">
    <property type="entry name" value="Nucleotide-bd_a/b_plait_sf"/>
</dbReference>
<reference evidence="3" key="1">
    <citation type="journal article" date="2011" name="Genome Res.">
        <title>Phylogeny-wide analysis of social amoeba genomes highlights ancient origins for complex intercellular communication.</title>
        <authorList>
            <person name="Heidel A.J."/>
            <person name="Lawal H.M."/>
            <person name="Felder M."/>
            <person name="Schilde C."/>
            <person name="Helps N.R."/>
            <person name="Tunggal B."/>
            <person name="Rivero F."/>
            <person name="John U."/>
            <person name="Schleicher M."/>
            <person name="Eichinger L."/>
            <person name="Platzer M."/>
            <person name="Noegel A.A."/>
            <person name="Schaap P."/>
            <person name="Gloeckner G."/>
        </authorList>
    </citation>
    <scope>NUCLEOTIDE SEQUENCE [LARGE SCALE GENOMIC DNA]</scope>
    <source>
        <strain evidence="3">SH3</strain>
    </source>
</reference>
<dbReference type="GeneID" id="14874886"/>
<accession>F4PMW3</accession>
<evidence type="ECO:0000313" key="3">
    <source>
        <dbReference type="Proteomes" id="UP000007797"/>
    </source>
</evidence>
<gene>
    <name evidence="2" type="ORF">DFA_05841</name>
</gene>
<name>F4PMW3_CACFS</name>
<organism evidence="2 3">
    <name type="scientific">Cavenderia fasciculata</name>
    <name type="common">Slime mold</name>
    <name type="synonym">Dictyostelium fasciculatum</name>
    <dbReference type="NCBI Taxonomy" id="261658"/>
    <lineage>
        <taxon>Eukaryota</taxon>
        <taxon>Amoebozoa</taxon>
        <taxon>Evosea</taxon>
        <taxon>Eumycetozoa</taxon>
        <taxon>Dictyostelia</taxon>
        <taxon>Acytosteliales</taxon>
        <taxon>Cavenderiaceae</taxon>
        <taxon>Cavenderia</taxon>
    </lineage>
</organism>
<dbReference type="EMBL" id="GL883008">
    <property type="protein sequence ID" value="EGG23707.1"/>
    <property type="molecule type" value="Genomic_DNA"/>
</dbReference>
<dbReference type="Proteomes" id="UP000007797">
    <property type="component" value="Unassembled WGS sequence"/>
</dbReference>
<dbReference type="GO" id="GO:0003676">
    <property type="term" value="F:nucleic acid binding"/>
    <property type="evidence" value="ECO:0007669"/>
    <property type="project" value="InterPro"/>
</dbReference>